<dbReference type="InterPro" id="IPR036755">
    <property type="entry name" value="SRS_dom_sf"/>
</dbReference>
<organism evidence="4 5">
    <name type="scientific">Toxoplasma gondii GAB2-2007-GAL-DOM2</name>
    <dbReference type="NCBI Taxonomy" id="1130820"/>
    <lineage>
        <taxon>Eukaryota</taxon>
        <taxon>Sar</taxon>
        <taxon>Alveolata</taxon>
        <taxon>Apicomplexa</taxon>
        <taxon>Conoidasida</taxon>
        <taxon>Coccidia</taxon>
        <taxon>Eucoccidiorida</taxon>
        <taxon>Eimeriorina</taxon>
        <taxon>Sarcocystidae</taxon>
        <taxon>Toxoplasma</taxon>
    </lineage>
</organism>
<feature type="signal peptide" evidence="2">
    <location>
        <begin position="1"/>
        <end position="32"/>
    </location>
</feature>
<dbReference type="OrthoDB" id="10382829at2759"/>
<feature type="domain" description="SRS" evidence="3">
    <location>
        <begin position="205"/>
        <end position="317"/>
    </location>
</feature>
<accession>A0A086JVS7</accession>
<dbReference type="AlphaFoldDB" id="A0A086JVS7"/>
<dbReference type="Pfam" id="PF04092">
    <property type="entry name" value="SAG"/>
    <property type="match status" value="2"/>
</dbReference>
<comment type="caution">
    <text evidence="4">The sequence shown here is derived from an EMBL/GenBank/DDBJ whole genome shotgun (WGS) entry which is preliminary data.</text>
</comment>
<dbReference type="SUPFAM" id="SSF74877">
    <property type="entry name" value="Major surface antigen p30, SAG1"/>
    <property type="match status" value="1"/>
</dbReference>
<name>A0A086JVS7_TOXGO</name>
<evidence type="ECO:0000256" key="2">
    <source>
        <dbReference type="SAM" id="SignalP"/>
    </source>
</evidence>
<dbReference type="Gene3D" id="2.60.40.1320">
    <property type="entry name" value="SRS domain"/>
    <property type="match status" value="2"/>
</dbReference>
<feature type="compositionally biased region" description="Basic and acidic residues" evidence="1">
    <location>
        <begin position="333"/>
        <end position="342"/>
    </location>
</feature>
<feature type="domain" description="SRS" evidence="3">
    <location>
        <begin position="51"/>
        <end position="184"/>
    </location>
</feature>
<feature type="chain" id="PRO_5001808620" evidence="2">
    <location>
        <begin position="33"/>
        <end position="376"/>
    </location>
</feature>
<dbReference type="SMR" id="A0A086JVS7"/>
<dbReference type="GO" id="GO:0016020">
    <property type="term" value="C:membrane"/>
    <property type="evidence" value="ECO:0007669"/>
    <property type="project" value="InterPro"/>
</dbReference>
<keyword evidence="2" id="KW-0732">Signal</keyword>
<evidence type="ECO:0000256" key="1">
    <source>
        <dbReference type="SAM" id="MobiDB-lite"/>
    </source>
</evidence>
<dbReference type="VEuPathDB" id="ToxoDB:TGDOM2_275380"/>
<sequence>MSVKIARCFQGLRRLQCATIAVGLVCLSACGAELDVQIPAEEAAVSCGDTEPRFVPLSLSKDKLSQLIKCPAGSALFPKVKGDASSAQYCEDSTCTKILASIEGWTLEEKSDPQKEEAAETAELRQEEGGKEKVYTFTVNKQPSQSQTLYLQCRSIEVSQPESTFKTGTETPSAQPTTTCTFQLAVHGSQLFSNESEKECTFGQTLPEVTLKSGANKVTFRCGTGGVLSPANFEKTLDGEKCHDETSFSGLDLGAKLVEGNSSITEATVPAYALEVSKFPTDSKHVKLCYKCGKPSATQKSPSVPSNKEVCTIIVNVVPNPKTEPEQEEEGTEDVKPGEQENQKPSASEAQDHPTHSFDIAGALLLSSVLLLNQTG</sequence>
<gene>
    <name evidence="4" type="ORF">TGDOM2_275380</name>
</gene>
<proteinExistence type="predicted"/>
<dbReference type="Proteomes" id="UP000028837">
    <property type="component" value="Unassembled WGS sequence"/>
</dbReference>
<dbReference type="InterPro" id="IPR007226">
    <property type="entry name" value="SRS_dom"/>
</dbReference>
<evidence type="ECO:0000313" key="5">
    <source>
        <dbReference type="Proteomes" id="UP000028837"/>
    </source>
</evidence>
<evidence type="ECO:0000313" key="4">
    <source>
        <dbReference type="EMBL" id="KFG36245.1"/>
    </source>
</evidence>
<reference evidence="4 5" key="1">
    <citation type="submission" date="2014-02" db="EMBL/GenBank/DDBJ databases">
        <authorList>
            <person name="Sibley D."/>
            <person name="Venepally P."/>
            <person name="Karamycheva S."/>
            <person name="Hadjithomas M."/>
            <person name="Khan A."/>
            <person name="Brunk B."/>
            <person name="Roos D."/>
            <person name="Caler E."/>
            <person name="Lorenzi H."/>
        </authorList>
    </citation>
    <scope>NUCLEOTIDE SEQUENCE [LARGE SCALE GENOMIC DNA]</scope>
    <source>
        <strain evidence="4 5">GAB2-2007-GAL-DOM2</strain>
    </source>
</reference>
<evidence type="ECO:0000259" key="3">
    <source>
        <dbReference type="Pfam" id="PF04092"/>
    </source>
</evidence>
<dbReference type="EMBL" id="AHZU02001108">
    <property type="protein sequence ID" value="KFG36245.1"/>
    <property type="molecule type" value="Genomic_DNA"/>
</dbReference>
<protein>
    <submittedName>
        <fullName evidence="4">SAG-related sequence SRS47D</fullName>
    </submittedName>
</protein>
<feature type="region of interest" description="Disordered" evidence="1">
    <location>
        <begin position="318"/>
        <end position="356"/>
    </location>
</feature>